<dbReference type="EMBL" id="JAWWNJ010000029">
    <property type="protein sequence ID" value="KAK7027860.1"/>
    <property type="molecule type" value="Genomic_DNA"/>
</dbReference>
<accession>A0AAW0BNS9</accession>
<evidence type="ECO:0000313" key="3">
    <source>
        <dbReference type="Proteomes" id="UP001362999"/>
    </source>
</evidence>
<evidence type="ECO:0000256" key="1">
    <source>
        <dbReference type="SAM" id="MobiDB-lite"/>
    </source>
</evidence>
<proteinExistence type="predicted"/>
<comment type="caution">
    <text evidence="2">The sequence shown here is derived from an EMBL/GenBank/DDBJ whole genome shotgun (WGS) entry which is preliminary data.</text>
</comment>
<dbReference type="Proteomes" id="UP001362999">
    <property type="component" value="Unassembled WGS sequence"/>
</dbReference>
<dbReference type="AlphaFoldDB" id="A0AAW0BNS9"/>
<name>A0AAW0BNS9_9AGAR</name>
<gene>
    <name evidence="2" type="ORF">R3P38DRAFT_2940776</name>
</gene>
<feature type="region of interest" description="Disordered" evidence="1">
    <location>
        <begin position="48"/>
        <end position="80"/>
    </location>
</feature>
<sequence length="97" mass="10432">MVNRDCPATRTIFVPVDLSIRKAVVVHPQNIAHNHPIPPLKNAASGKVDCGAATSSNTAEAASKNPVSRKRQADEDDLHVITTARARKTLKRADADL</sequence>
<organism evidence="2 3">
    <name type="scientific">Favolaschia claudopus</name>
    <dbReference type="NCBI Taxonomy" id="2862362"/>
    <lineage>
        <taxon>Eukaryota</taxon>
        <taxon>Fungi</taxon>
        <taxon>Dikarya</taxon>
        <taxon>Basidiomycota</taxon>
        <taxon>Agaricomycotina</taxon>
        <taxon>Agaricomycetes</taxon>
        <taxon>Agaricomycetidae</taxon>
        <taxon>Agaricales</taxon>
        <taxon>Marasmiineae</taxon>
        <taxon>Mycenaceae</taxon>
        <taxon>Favolaschia</taxon>
    </lineage>
</organism>
<protein>
    <submittedName>
        <fullName evidence="2">Uncharacterized protein</fullName>
    </submittedName>
</protein>
<evidence type="ECO:0000313" key="2">
    <source>
        <dbReference type="EMBL" id="KAK7027860.1"/>
    </source>
</evidence>
<reference evidence="2 3" key="1">
    <citation type="journal article" date="2024" name="J Genomics">
        <title>Draft genome sequencing and assembly of Favolaschia claudopus CIRM-BRFM 2984 isolated from oak limbs.</title>
        <authorList>
            <person name="Navarro D."/>
            <person name="Drula E."/>
            <person name="Chaduli D."/>
            <person name="Cazenave R."/>
            <person name="Ahrendt S."/>
            <person name="Wang J."/>
            <person name="Lipzen A."/>
            <person name="Daum C."/>
            <person name="Barry K."/>
            <person name="Grigoriev I.V."/>
            <person name="Favel A."/>
            <person name="Rosso M.N."/>
            <person name="Martin F."/>
        </authorList>
    </citation>
    <scope>NUCLEOTIDE SEQUENCE [LARGE SCALE GENOMIC DNA]</scope>
    <source>
        <strain evidence="2 3">CIRM-BRFM 2984</strain>
    </source>
</reference>
<feature type="compositionally biased region" description="Low complexity" evidence="1">
    <location>
        <begin position="52"/>
        <end position="63"/>
    </location>
</feature>
<keyword evidence="3" id="KW-1185">Reference proteome</keyword>